<dbReference type="GO" id="GO:0004459">
    <property type="term" value="F:L-lactate dehydrogenase (NAD+) activity"/>
    <property type="evidence" value="ECO:0007669"/>
    <property type="project" value="TreeGrafter"/>
</dbReference>
<dbReference type="PANTHER" id="PTHR43128">
    <property type="entry name" value="L-2-HYDROXYCARBOXYLATE DEHYDROGENASE (NAD(P)(+))"/>
    <property type="match status" value="1"/>
</dbReference>
<feature type="non-terminal residue" evidence="2">
    <location>
        <position position="120"/>
    </location>
</feature>
<dbReference type="InterPro" id="IPR015955">
    <property type="entry name" value="Lactate_DH/Glyco_Ohase_4_C"/>
</dbReference>
<name>X1CWA3_9ZZZZ</name>
<dbReference type="GO" id="GO:0006089">
    <property type="term" value="P:lactate metabolic process"/>
    <property type="evidence" value="ECO:0007669"/>
    <property type="project" value="TreeGrafter"/>
</dbReference>
<dbReference type="InterPro" id="IPR022383">
    <property type="entry name" value="Lactate/malate_DH_C"/>
</dbReference>
<dbReference type="PANTHER" id="PTHR43128:SF16">
    <property type="entry name" value="L-LACTATE DEHYDROGENASE"/>
    <property type="match status" value="1"/>
</dbReference>
<comment type="caution">
    <text evidence="2">The sequence shown here is derived from an EMBL/GenBank/DDBJ whole genome shotgun (WGS) entry which is preliminary data.</text>
</comment>
<sequence length="120" mass="12715">MVYTAAKISGFARNKVMGMAGALDSARFSYFIAGELGVSVEDVQTVLMGGHGDDMVPLPRFTSVQGIPLGQLLAKERIDALIKRTRKGGIEVVNLLGISAYYAPAAGVVKMAQAILQDKT</sequence>
<organism evidence="2">
    <name type="scientific">marine sediment metagenome</name>
    <dbReference type="NCBI Taxonomy" id="412755"/>
    <lineage>
        <taxon>unclassified sequences</taxon>
        <taxon>metagenomes</taxon>
        <taxon>ecological metagenomes</taxon>
    </lineage>
</organism>
<feature type="domain" description="Lactate/malate dehydrogenase C-terminal" evidence="1">
    <location>
        <begin position="23"/>
        <end position="118"/>
    </location>
</feature>
<dbReference type="EMBL" id="BART01036618">
    <property type="protein sequence ID" value="GAH12781.1"/>
    <property type="molecule type" value="Genomic_DNA"/>
</dbReference>
<dbReference type="Gene3D" id="3.90.110.10">
    <property type="entry name" value="Lactate dehydrogenase/glycoside hydrolase, family 4, C-terminal"/>
    <property type="match status" value="1"/>
</dbReference>
<dbReference type="SUPFAM" id="SSF56327">
    <property type="entry name" value="LDH C-terminal domain-like"/>
    <property type="match status" value="1"/>
</dbReference>
<dbReference type="Pfam" id="PF02866">
    <property type="entry name" value="Ldh_1_C"/>
    <property type="match status" value="1"/>
</dbReference>
<protein>
    <recommendedName>
        <fullName evidence="1">Lactate/malate dehydrogenase C-terminal domain-containing protein</fullName>
    </recommendedName>
</protein>
<dbReference type="AlphaFoldDB" id="X1CWA3"/>
<evidence type="ECO:0000259" key="1">
    <source>
        <dbReference type="Pfam" id="PF02866"/>
    </source>
</evidence>
<accession>X1CWA3</accession>
<reference evidence="2" key="1">
    <citation type="journal article" date="2014" name="Front. Microbiol.">
        <title>High frequency of phylogenetically diverse reductive dehalogenase-homologous genes in deep subseafloor sedimentary metagenomes.</title>
        <authorList>
            <person name="Kawai M."/>
            <person name="Futagami T."/>
            <person name="Toyoda A."/>
            <person name="Takaki Y."/>
            <person name="Nishi S."/>
            <person name="Hori S."/>
            <person name="Arai W."/>
            <person name="Tsubouchi T."/>
            <person name="Morono Y."/>
            <person name="Uchiyama I."/>
            <person name="Ito T."/>
            <person name="Fujiyama A."/>
            <person name="Inagaki F."/>
            <person name="Takami H."/>
        </authorList>
    </citation>
    <scope>NUCLEOTIDE SEQUENCE</scope>
    <source>
        <strain evidence="2">Expedition CK06-06</strain>
    </source>
</reference>
<evidence type="ECO:0000313" key="2">
    <source>
        <dbReference type="EMBL" id="GAH12781.1"/>
    </source>
</evidence>
<proteinExistence type="predicted"/>
<gene>
    <name evidence="2" type="ORF">S01H4_61666</name>
</gene>